<name>A0A8S5LTR9_9CAUD</name>
<protein>
    <submittedName>
        <fullName evidence="1">Regulatory protein</fullName>
    </submittedName>
</protein>
<dbReference type="InterPro" id="IPR014054">
    <property type="entry name" value="Phage_regulatory_Rha"/>
</dbReference>
<proteinExistence type="predicted"/>
<accession>A0A8S5LTR9</accession>
<sequence>MTELVYLKNDEAVCDSLQVAEKFGKRHSDVIRAIENLIENDSTQNCVQCFSKTSYKDGTGKSNKMYRMNRDGFSILAMGFTGKKALEWKWAYIKAFNQMEAFIKEKTTQTWVETRKAGKLTRRAETDTIQKLVEYAKGQGSTHAEMLYMTYSKLANKMAGIGKRDEATVMQLNNLSLMENIILHVIDTGILTGKHYKEIYQDCKKRLETVKDLAYLESVA</sequence>
<dbReference type="Pfam" id="PF09669">
    <property type="entry name" value="Phage_pRha"/>
    <property type="match status" value="1"/>
</dbReference>
<evidence type="ECO:0000313" key="1">
    <source>
        <dbReference type="EMBL" id="DAD73215.1"/>
    </source>
</evidence>
<organism evidence="1">
    <name type="scientific">Siphoviridae sp. ctxBC2</name>
    <dbReference type="NCBI Taxonomy" id="2826518"/>
    <lineage>
        <taxon>Viruses</taxon>
        <taxon>Duplodnaviria</taxon>
        <taxon>Heunggongvirae</taxon>
        <taxon>Uroviricota</taxon>
        <taxon>Caudoviricetes</taxon>
    </lineage>
</organism>
<dbReference type="EMBL" id="BK014733">
    <property type="protein sequence ID" value="DAD73215.1"/>
    <property type="molecule type" value="Genomic_DNA"/>
</dbReference>
<dbReference type="NCBIfam" id="TIGR02681">
    <property type="entry name" value="phage_pRha"/>
    <property type="match status" value="1"/>
</dbReference>
<reference evidence="1" key="1">
    <citation type="journal article" date="2021" name="Proc. Natl. Acad. Sci. U.S.A.">
        <title>A Catalog of Tens of Thousands of Viruses from Human Metagenomes Reveals Hidden Associations with Chronic Diseases.</title>
        <authorList>
            <person name="Tisza M.J."/>
            <person name="Buck C.B."/>
        </authorList>
    </citation>
    <scope>NUCLEOTIDE SEQUENCE</scope>
    <source>
        <strain evidence="1">CtxBC2</strain>
    </source>
</reference>